<feature type="signal peptide" evidence="1">
    <location>
        <begin position="1"/>
        <end position="21"/>
    </location>
</feature>
<dbReference type="InterPro" id="IPR043159">
    <property type="entry name" value="Lectin_gal-bd_sf"/>
</dbReference>
<comment type="caution">
    <text evidence="2">The sequence shown here is derived from an EMBL/GenBank/DDBJ whole genome shotgun (WGS) entry which is preliminary data.</text>
</comment>
<accession>A0A1D1W1N6</accession>
<evidence type="ECO:0000256" key="1">
    <source>
        <dbReference type="SAM" id="SignalP"/>
    </source>
</evidence>
<organism evidence="2 3">
    <name type="scientific">Ramazzottius varieornatus</name>
    <name type="common">Water bear</name>
    <name type="synonym">Tardigrade</name>
    <dbReference type="NCBI Taxonomy" id="947166"/>
    <lineage>
        <taxon>Eukaryota</taxon>
        <taxon>Metazoa</taxon>
        <taxon>Ecdysozoa</taxon>
        <taxon>Tardigrada</taxon>
        <taxon>Eutardigrada</taxon>
        <taxon>Parachela</taxon>
        <taxon>Hypsibioidea</taxon>
        <taxon>Ramazzottiidae</taxon>
        <taxon>Ramazzottius</taxon>
    </lineage>
</organism>
<dbReference type="EMBL" id="BDGG01000015">
    <property type="protein sequence ID" value="GAV07467.1"/>
    <property type="molecule type" value="Genomic_DNA"/>
</dbReference>
<dbReference type="CDD" id="cd22823">
    <property type="entry name" value="Gal_Rha_Lectin"/>
    <property type="match status" value="1"/>
</dbReference>
<dbReference type="Gene3D" id="2.60.120.740">
    <property type="match status" value="1"/>
</dbReference>
<keyword evidence="3" id="KW-1185">Reference proteome</keyword>
<evidence type="ECO:0008006" key="4">
    <source>
        <dbReference type="Google" id="ProtNLM"/>
    </source>
</evidence>
<keyword evidence="1" id="KW-0732">Signal</keyword>
<protein>
    <recommendedName>
        <fullName evidence="4">SUEL-type lectin domain-containing protein</fullName>
    </recommendedName>
</protein>
<feature type="chain" id="PRO_5008899121" description="SUEL-type lectin domain-containing protein" evidence="1">
    <location>
        <begin position="22"/>
        <end position="136"/>
    </location>
</feature>
<evidence type="ECO:0000313" key="2">
    <source>
        <dbReference type="EMBL" id="GAV07467.1"/>
    </source>
</evidence>
<sequence length="136" mass="15136">MAFTALALTFVVVLVFSPAHAQVQNKMKDKAPPISIKKITVAEYDVFTVSCTYPQRIVVTSASYGMGSKRADVTSRVSDFCESSSFCRFLVNNNHPFDQDPYPGVKKELKVKYYCYGPMKRNPGQARPSGIAVQEQ</sequence>
<name>A0A1D1W1N6_RAMVA</name>
<gene>
    <name evidence="2" type="primary">RvY_17297-1</name>
    <name evidence="2" type="synonym">RvY_17297.1</name>
    <name evidence="2" type="ORF">RvY_17297</name>
</gene>
<evidence type="ECO:0000313" key="3">
    <source>
        <dbReference type="Proteomes" id="UP000186922"/>
    </source>
</evidence>
<dbReference type="Proteomes" id="UP000186922">
    <property type="component" value="Unassembled WGS sequence"/>
</dbReference>
<dbReference type="AlphaFoldDB" id="A0A1D1W1N6"/>
<proteinExistence type="predicted"/>
<reference evidence="2 3" key="1">
    <citation type="journal article" date="2016" name="Nat. Commun.">
        <title>Extremotolerant tardigrade genome and improved radiotolerance of human cultured cells by tardigrade-unique protein.</title>
        <authorList>
            <person name="Hashimoto T."/>
            <person name="Horikawa D.D."/>
            <person name="Saito Y."/>
            <person name="Kuwahara H."/>
            <person name="Kozuka-Hata H."/>
            <person name="Shin-I T."/>
            <person name="Minakuchi Y."/>
            <person name="Ohishi K."/>
            <person name="Motoyama A."/>
            <person name="Aizu T."/>
            <person name="Enomoto A."/>
            <person name="Kondo K."/>
            <person name="Tanaka S."/>
            <person name="Hara Y."/>
            <person name="Koshikawa S."/>
            <person name="Sagara H."/>
            <person name="Miura T."/>
            <person name="Yokobori S."/>
            <person name="Miyagawa K."/>
            <person name="Suzuki Y."/>
            <person name="Kubo T."/>
            <person name="Oyama M."/>
            <person name="Kohara Y."/>
            <person name="Fujiyama A."/>
            <person name="Arakawa K."/>
            <person name="Katayama T."/>
            <person name="Toyoda A."/>
            <person name="Kunieda T."/>
        </authorList>
    </citation>
    <scope>NUCLEOTIDE SEQUENCE [LARGE SCALE GENOMIC DNA]</scope>
    <source>
        <strain evidence="2 3">YOKOZUNA-1</strain>
    </source>
</reference>